<evidence type="ECO:0000313" key="4">
    <source>
        <dbReference type="Proteomes" id="UP000058012"/>
    </source>
</evidence>
<protein>
    <recommendedName>
        <fullName evidence="2">Bacterial dipeptidyl-peptidase SH3 domain-containing protein</fullName>
    </recommendedName>
</protein>
<dbReference type="InterPro" id="IPR041382">
    <property type="entry name" value="SH3_16"/>
</dbReference>
<feature type="domain" description="Bacterial dipeptidyl-peptidase SH3" evidence="2">
    <location>
        <begin position="64"/>
        <end position="112"/>
    </location>
</feature>
<organism evidence="3 4">
    <name type="scientific">Novosphingobium fuchskuhlense</name>
    <dbReference type="NCBI Taxonomy" id="1117702"/>
    <lineage>
        <taxon>Bacteria</taxon>
        <taxon>Pseudomonadati</taxon>
        <taxon>Pseudomonadota</taxon>
        <taxon>Alphaproteobacteria</taxon>
        <taxon>Sphingomonadales</taxon>
        <taxon>Sphingomonadaceae</taxon>
        <taxon>Novosphingobium</taxon>
    </lineage>
</organism>
<keyword evidence="4" id="KW-1185">Reference proteome</keyword>
<dbReference type="STRING" id="1117702.AQZ52_15260"/>
<dbReference type="EMBL" id="LLZS01000009">
    <property type="protein sequence ID" value="KUR70214.1"/>
    <property type="molecule type" value="Genomic_DNA"/>
</dbReference>
<reference evidence="3 4" key="1">
    <citation type="submission" date="2015-10" db="EMBL/GenBank/DDBJ databases">
        <title>Draft genome sequence of Novosphingobium fuchskuhlense DSM 25065 isolated from a surface water sample of the southwest basin of Lake Grosse Fuchskuhle.</title>
        <authorList>
            <person name="Ruckert C."/>
            <person name="Winkler A."/>
            <person name="Glaeser J."/>
            <person name="Grossart H.-P."/>
            <person name="Kalinowski J."/>
            <person name="Glaeser S."/>
        </authorList>
    </citation>
    <scope>NUCLEOTIDE SEQUENCE [LARGE SCALE GENOMIC DNA]</scope>
    <source>
        <strain evidence="3 4">FNE08-7</strain>
    </source>
</reference>
<evidence type="ECO:0000259" key="2">
    <source>
        <dbReference type="Pfam" id="PF18348"/>
    </source>
</evidence>
<evidence type="ECO:0000313" key="3">
    <source>
        <dbReference type="EMBL" id="KUR70214.1"/>
    </source>
</evidence>
<dbReference type="Proteomes" id="UP000058012">
    <property type="component" value="Unassembled WGS sequence"/>
</dbReference>
<comment type="caution">
    <text evidence="3">The sequence shown here is derived from an EMBL/GenBank/DDBJ whole genome shotgun (WGS) entry which is preliminary data.</text>
</comment>
<evidence type="ECO:0000256" key="1">
    <source>
        <dbReference type="SAM" id="MobiDB-lite"/>
    </source>
</evidence>
<gene>
    <name evidence="3" type="ORF">AQZ52_15260</name>
</gene>
<name>A0A117USV1_9SPHN</name>
<accession>A0A117USV1</accession>
<dbReference type="Pfam" id="PF18348">
    <property type="entry name" value="SH3_16"/>
    <property type="match status" value="1"/>
</dbReference>
<feature type="region of interest" description="Disordered" evidence="1">
    <location>
        <begin position="1"/>
        <end position="28"/>
    </location>
</feature>
<proteinExistence type="predicted"/>
<sequence length="114" mass="11644">MTDPILPSLHASHSLAGPAPKAEGAAHTRAVRGDLAHVRYAGQIFVSHYAVPMPRTVGAAGAALHAAGREDAEIVGTLAAGETFNLLDKAGGWGWGQQGEDGLVGYLPLAALEP</sequence>
<dbReference type="AlphaFoldDB" id="A0A117USV1"/>